<dbReference type="Pfam" id="PF00686">
    <property type="entry name" value="CBM_20"/>
    <property type="match status" value="1"/>
</dbReference>
<evidence type="ECO:0000313" key="4">
    <source>
        <dbReference type="Proteomes" id="UP000692954"/>
    </source>
</evidence>
<reference evidence="3" key="1">
    <citation type="submission" date="2021-01" db="EMBL/GenBank/DDBJ databases">
        <authorList>
            <consortium name="Genoscope - CEA"/>
            <person name="William W."/>
        </authorList>
    </citation>
    <scope>NUCLEOTIDE SEQUENCE</scope>
</reference>
<dbReference type="Proteomes" id="UP000692954">
    <property type="component" value="Unassembled WGS sequence"/>
</dbReference>
<protein>
    <recommendedName>
        <fullName evidence="2">CBM20 domain-containing protein</fullName>
    </recommendedName>
</protein>
<sequence length="150" mass="17702">MKAQVLFRVKCSTELSKMVRIVGNNPQLRNWNPGFKLITNNEIYPIWYSDYALEVELNQLVEFKLIITYGLQFILGMRYGDIYINIKISYCFNIYNIKRKFQILNLNQINILESTRKVFIQLNDKLYDSNDDSDSEQESNGNSLLQDEII</sequence>
<proteinExistence type="predicted"/>
<organism evidence="3 4">
    <name type="scientific">Paramecium sonneborni</name>
    <dbReference type="NCBI Taxonomy" id="65129"/>
    <lineage>
        <taxon>Eukaryota</taxon>
        <taxon>Sar</taxon>
        <taxon>Alveolata</taxon>
        <taxon>Ciliophora</taxon>
        <taxon>Intramacronucleata</taxon>
        <taxon>Oligohymenophorea</taxon>
        <taxon>Peniculida</taxon>
        <taxon>Parameciidae</taxon>
        <taxon>Paramecium</taxon>
    </lineage>
</organism>
<dbReference type="OrthoDB" id="550577at2759"/>
<comment type="caution">
    <text evidence="3">The sequence shown here is derived from an EMBL/GenBank/DDBJ whole genome shotgun (WGS) entry which is preliminary data.</text>
</comment>
<accession>A0A8S1RW22</accession>
<dbReference type="AlphaFoldDB" id="A0A8S1RW22"/>
<dbReference type="InterPro" id="IPR002044">
    <property type="entry name" value="CBM20"/>
</dbReference>
<evidence type="ECO:0000259" key="2">
    <source>
        <dbReference type="Pfam" id="PF00686"/>
    </source>
</evidence>
<gene>
    <name evidence="3" type="ORF">PSON_ATCC_30995.1.T3660008</name>
</gene>
<keyword evidence="4" id="KW-1185">Reference proteome</keyword>
<dbReference type="EMBL" id="CAJJDN010000366">
    <property type="protein sequence ID" value="CAD8131069.1"/>
    <property type="molecule type" value="Genomic_DNA"/>
</dbReference>
<feature type="region of interest" description="Disordered" evidence="1">
    <location>
        <begin position="129"/>
        <end position="150"/>
    </location>
</feature>
<name>A0A8S1RW22_9CILI</name>
<evidence type="ECO:0000256" key="1">
    <source>
        <dbReference type="SAM" id="MobiDB-lite"/>
    </source>
</evidence>
<evidence type="ECO:0000313" key="3">
    <source>
        <dbReference type="EMBL" id="CAD8131069.1"/>
    </source>
</evidence>
<dbReference type="GO" id="GO:2001070">
    <property type="term" value="F:starch binding"/>
    <property type="evidence" value="ECO:0007669"/>
    <property type="project" value="InterPro"/>
</dbReference>
<feature type="domain" description="CBM20" evidence="2">
    <location>
        <begin position="3"/>
        <end position="68"/>
    </location>
</feature>
<dbReference type="CDD" id="cd05467">
    <property type="entry name" value="CBM20"/>
    <property type="match status" value="1"/>
</dbReference>